<feature type="region of interest" description="Disordered" evidence="1">
    <location>
        <begin position="1"/>
        <end position="141"/>
    </location>
</feature>
<feature type="compositionally biased region" description="Acidic residues" evidence="1">
    <location>
        <begin position="125"/>
        <end position="141"/>
    </location>
</feature>
<sequence>MTNSEGSRASQRRMVEGESSNARERRLKMQADLEAMTQRIEGSDAEEYVYSEEESENEVLREETKKRNDSISSESEQGEFEIGVNLFQEEGDGSPTEEESDGTPSEEEGEEVNQEIDGSEHESNQDEPMEEAEPQEEEEELPMFQEHYNALFSMDFVETRYPHVDTMKALGIFEDVELVLKNMHLGRFFSHHMESYKELTCEFLASMRQLEILFGFNYGEGTEWNFKEKELQRVWATIAEVGYSSSRSKAAQIRSPVLSYVHKALAHTFYARKATGTINEGELKLLDMGIKPILSHTSDGKRIRGDSHTGNLMPSLTSSSPTRPQPTTLASKGKEAKCWRAHHSYLLGMKDDCEKRSLTRSSSIELRIELSRAEDQSRRMDLGEPECYYFEEYEAPRMNPSVVAAHKRIGLLQKFNKWQGKP</sequence>
<evidence type="ECO:0000256" key="1">
    <source>
        <dbReference type="SAM" id="MobiDB-lite"/>
    </source>
</evidence>
<feature type="compositionally biased region" description="Basic and acidic residues" evidence="1">
    <location>
        <begin position="13"/>
        <end position="31"/>
    </location>
</feature>
<dbReference type="EMBL" id="CACVBM020001212">
    <property type="protein sequence ID" value="CAA7039552.1"/>
    <property type="molecule type" value="Genomic_DNA"/>
</dbReference>
<organism evidence="3 4">
    <name type="scientific">Microthlaspi erraticum</name>
    <dbReference type="NCBI Taxonomy" id="1685480"/>
    <lineage>
        <taxon>Eukaryota</taxon>
        <taxon>Viridiplantae</taxon>
        <taxon>Streptophyta</taxon>
        <taxon>Embryophyta</taxon>
        <taxon>Tracheophyta</taxon>
        <taxon>Spermatophyta</taxon>
        <taxon>Magnoliopsida</taxon>
        <taxon>eudicotyledons</taxon>
        <taxon>Gunneridae</taxon>
        <taxon>Pentapetalae</taxon>
        <taxon>rosids</taxon>
        <taxon>malvids</taxon>
        <taxon>Brassicales</taxon>
        <taxon>Brassicaceae</taxon>
        <taxon>Coluteocarpeae</taxon>
        <taxon>Microthlaspi</taxon>
    </lineage>
</organism>
<dbReference type="Pfam" id="PF03078">
    <property type="entry name" value="ATHILA"/>
    <property type="match status" value="1"/>
</dbReference>
<reference evidence="3" key="1">
    <citation type="submission" date="2020-01" db="EMBL/GenBank/DDBJ databases">
        <authorList>
            <person name="Mishra B."/>
        </authorList>
    </citation>
    <scope>NUCLEOTIDE SEQUENCE [LARGE SCALE GENOMIC DNA]</scope>
</reference>
<dbReference type="InterPro" id="IPR004312">
    <property type="entry name" value="ATHILA_Orf1_C"/>
</dbReference>
<feature type="compositionally biased region" description="Acidic residues" evidence="1">
    <location>
        <begin position="89"/>
        <end position="114"/>
    </location>
</feature>
<dbReference type="OrthoDB" id="1750933at2759"/>
<proteinExistence type="predicted"/>
<feature type="domain" description="Arabidopsis retrotransposon Orf1 C-terminal" evidence="2">
    <location>
        <begin position="206"/>
        <end position="308"/>
    </location>
</feature>
<feature type="compositionally biased region" description="Acidic residues" evidence="1">
    <location>
        <begin position="43"/>
        <end position="57"/>
    </location>
</feature>
<evidence type="ECO:0000313" key="4">
    <source>
        <dbReference type="Proteomes" id="UP000467841"/>
    </source>
</evidence>
<dbReference type="Proteomes" id="UP000467841">
    <property type="component" value="Unassembled WGS sequence"/>
</dbReference>
<evidence type="ECO:0000313" key="3">
    <source>
        <dbReference type="EMBL" id="CAA7039552.1"/>
    </source>
</evidence>
<name>A0A6D2JIJ1_9BRAS</name>
<gene>
    <name evidence="3" type="ORF">MERR_LOCUS26787</name>
</gene>
<protein>
    <recommendedName>
        <fullName evidence="2">Arabidopsis retrotransposon Orf1 C-terminal domain-containing protein</fullName>
    </recommendedName>
</protein>
<feature type="compositionally biased region" description="Basic and acidic residues" evidence="1">
    <location>
        <begin position="298"/>
        <end position="307"/>
    </location>
</feature>
<accession>A0A6D2JIJ1</accession>
<feature type="region of interest" description="Disordered" evidence="1">
    <location>
        <begin position="297"/>
        <end position="330"/>
    </location>
</feature>
<evidence type="ECO:0000259" key="2">
    <source>
        <dbReference type="Pfam" id="PF03078"/>
    </source>
</evidence>
<dbReference type="AlphaFoldDB" id="A0A6D2JIJ1"/>
<comment type="caution">
    <text evidence="3">The sequence shown here is derived from an EMBL/GenBank/DDBJ whole genome shotgun (WGS) entry which is preliminary data.</text>
</comment>
<feature type="compositionally biased region" description="Basic and acidic residues" evidence="1">
    <location>
        <begin position="58"/>
        <end position="69"/>
    </location>
</feature>
<keyword evidence="4" id="KW-1185">Reference proteome</keyword>
<feature type="compositionally biased region" description="Low complexity" evidence="1">
    <location>
        <begin position="314"/>
        <end position="328"/>
    </location>
</feature>